<feature type="region of interest" description="Disordered" evidence="1">
    <location>
        <begin position="1"/>
        <end position="24"/>
    </location>
</feature>
<dbReference type="Proteomes" id="UP001054821">
    <property type="component" value="Chromosome 1"/>
</dbReference>
<name>A0AAD4ZLR0_PRUDU</name>
<protein>
    <submittedName>
        <fullName evidence="2">Uncharacterized protein</fullName>
    </submittedName>
</protein>
<reference evidence="2 3" key="1">
    <citation type="journal article" date="2022" name="G3 (Bethesda)">
        <title>Whole-genome sequence and methylome profiling of the almond [Prunus dulcis (Mill.) D.A. Webb] cultivar 'Nonpareil'.</title>
        <authorList>
            <person name="D'Amico-Willman K.M."/>
            <person name="Ouma W.Z."/>
            <person name="Meulia T."/>
            <person name="Sideli G.M."/>
            <person name="Gradziel T.M."/>
            <person name="Fresnedo-Ramirez J."/>
        </authorList>
    </citation>
    <scope>NUCLEOTIDE SEQUENCE [LARGE SCALE GENOMIC DNA]</scope>
    <source>
        <strain evidence="2">Clone GOH B32 T37-40</strain>
    </source>
</reference>
<evidence type="ECO:0000313" key="3">
    <source>
        <dbReference type="Proteomes" id="UP001054821"/>
    </source>
</evidence>
<dbReference type="EMBL" id="JAJFAZ020000001">
    <property type="protein sequence ID" value="KAI5350364.1"/>
    <property type="molecule type" value="Genomic_DNA"/>
</dbReference>
<proteinExistence type="predicted"/>
<sequence length="99" mass="11263">MEVATTSSAQRDDKYAPPSGNQKRTKIGVGHLIVSGMDFSSKHSFYIEDFVAKAKETSLKGLKGQSWSALLVSWGLDQENWRWQLVFGWICYDQGWIYV</sequence>
<keyword evidence="3" id="KW-1185">Reference proteome</keyword>
<organism evidence="2 3">
    <name type="scientific">Prunus dulcis</name>
    <name type="common">Almond</name>
    <name type="synonym">Amygdalus dulcis</name>
    <dbReference type="NCBI Taxonomy" id="3755"/>
    <lineage>
        <taxon>Eukaryota</taxon>
        <taxon>Viridiplantae</taxon>
        <taxon>Streptophyta</taxon>
        <taxon>Embryophyta</taxon>
        <taxon>Tracheophyta</taxon>
        <taxon>Spermatophyta</taxon>
        <taxon>Magnoliopsida</taxon>
        <taxon>eudicotyledons</taxon>
        <taxon>Gunneridae</taxon>
        <taxon>Pentapetalae</taxon>
        <taxon>rosids</taxon>
        <taxon>fabids</taxon>
        <taxon>Rosales</taxon>
        <taxon>Rosaceae</taxon>
        <taxon>Amygdaloideae</taxon>
        <taxon>Amygdaleae</taxon>
        <taxon>Prunus</taxon>
    </lineage>
</organism>
<evidence type="ECO:0000313" key="2">
    <source>
        <dbReference type="EMBL" id="KAI5350364.1"/>
    </source>
</evidence>
<dbReference type="AlphaFoldDB" id="A0AAD4ZLR0"/>
<gene>
    <name evidence="2" type="ORF">L3X38_003255</name>
</gene>
<evidence type="ECO:0000256" key="1">
    <source>
        <dbReference type="SAM" id="MobiDB-lite"/>
    </source>
</evidence>
<accession>A0AAD4ZLR0</accession>
<comment type="caution">
    <text evidence="2">The sequence shown here is derived from an EMBL/GenBank/DDBJ whole genome shotgun (WGS) entry which is preliminary data.</text>
</comment>